<gene>
    <name evidence="3" type="ORF">Q8G36_01815</name>
</gene>
<keyword evidence="2" id="KW-0479">Metal-binding</keyword>
<dbReference type="CDD" id="cd10548">
    <property type="entry name" value="cupin_CDO"/>
    <property type="match status" value="1"/>
</dbReference>
<reference evidence="3" key="1">
    <citation type="submission" date="2023-07" db="EMBL/GenBank/DDBJ databases">
        <title>Murine gut Bacillus species.</title>
        <authorList>
            <person name="Gutman E."/>
            <person name="Hashuel R."/>
            <person name="Litvak Y."/>
        </authorList>
    </citation>
    <scope>NUCLEOTIDE SEQUENCE</scope>
    <source>
        <strain evidence="3">RU293</strain>
    </source>
</reference>
<dbReference type="Proteomes" id="UP001178275">
    <property type="component" value="Unassembled WGS sequence"/>
</dbReference>
<dbReference type="InterPro" id="IPR014710">
    <property type="entry name" value="RmlC-like_jellyroll"/>
</dbReference>
<dbReference type="RefSeq" id="WP_305158686.1">
    <property type="nucleotide sequence ID" value="NZ_JAUUTW010000001.1"/>
</dbReference>
<comment type="similarity">
    <text evidence="1">Belongs to the cysteine dioxygenase family.</text>
</comment>
<organism evidence="3 4">
    <name type="scientific">Peribacillus frigoritolerans</name>
    <dbReference type="NCBI Taxonomy" id="450367"/>
    <lineage>
        <taxon>Bacteria</taxon>
        <taxon>Bacillati</taxon>
        <taxon>Bacillota</taxon>
        <taxon>Bacilli</taxon>
        <taxon>Bacillales</taxon>
        <taxon>Bacillaceae</taxon>
        <taxon>Peribacillus</taxon>
    </lineage>
</organism>
<name>A0AA90NYX5_9BACI</name>
<evidence type="ECO:0000256" key="2">
    <source>
        <dbReference type="PIRSR" id="PIRSR610300-51"/>
    </source>
</evidence>
<dbReference type="SUPFAM" id="SSF51182">
    <property type="entry name" value="RmlC-like cupins"/>
    <property type="match status" value="1"/>
</dbReference>
<evidence type="ECO:0000313" key="3">
    <source>
        <dbReference type="EMBL" id="MDP1449797.1"/>
    </source>
</evidence>
<dbReference type="GO" id="GO:0016702">
    <property type="term" value="F:oxidoreductase activity, acting on single donors with incorporation of molecular oxygen, incorporation of two atoms of oxygen"/>
    <property type="evidence" value="ECO:0007669"/>
    <property type="project" value="InterPro"/>
</dbReference>
<protein>
    <submittedName>
        <fullName evidence="3">Cysteine dioxygenase family protein</fullName>
    </submittedName>
</protein>
<feature type="binding site" evidence="2">
    <location>
        <position position="142"/>
    </location>
    <ligand>
        <name>Fe cation</name>
        <dbReference type="ChEBI" id="CHEBI:24875"/>
        <note>catalytic</note>
    </ligand>
</feature>
<dbReference type="Pfam" id="PF05995">
    <property type="entry name" value="CDO_I"/>
    <property type="match status" value="1"/>
</dbReference>
<sequence>MEKNERDLICKETGRMDFLESIKCTFDNLSSYNEVNLVQAVQSLNLSFNEVSKYVTEPKDLEYGRNVIYRSENVEVIVIHLPSMAKTFIHDHGLSIGCIFVVAGDFLNILYKLEDKESYPIYDQIEEFSQNEILLVKEDTIHMMYNPTTSPVITFHIYTPPLKGGTIYPSP</sequence>
<feature type="binding site" evidence="2">
    <location>
        <position position="92"/>
    </location>
    <ligand>
        <name>Fe cation</name>
        <dbReference type="ChEBI" id="CHEBI:24875"/>
        <note>catalytic</note>
    </ligand>
</feature>
<dbReference type="AlphaFoldDB" id="A0AA90NYX5"/>
<keyword evidence="3" id="KW-0560">Oxidoreductase</keyword>
<dbReference type="InterPro" id="IPR010300">
    <property type="entry name" value="CDO_1"/>
</dbReference>
<dbReference type="GO" id="GO:0005506">
    <property type="term" value="F:iron ion binding"/>
    <property type="evidence" value="ECO:0007669"/>
    <property type="project" value="InterPro"/>
</dbReference>
<evidence type="ECO:0000313" key="4">
    <source>
        <dbReference type="Proteomes" id="UP001178275"/>
    </source>
</evidence>
<dbReference type="EMBL" id="JAUUTW010000001">
    <property type="protein sequence ID" value="MDP1449797.1"/>
    <property type="molecule type" value="Genomic_DNA"/>
</dbReference>
<proteinExistence type="inferred from homology"/>
<feature type="binding site" evidence="2">
    <location>
        <position position="90"/>
    </location>
    <ligand>
        <name>Fe cation</name>
        <dbReference type="ChEBI" id="CHEBI:24875"/>
        <note>catalytic</note>
    </ligand>
</feature>
<dbReference type="InterPro" id="IPR011051">
    <property type="entry name" value="RmlC_Cupin_sf"/>
</dbReference>
<comment type="caution">
    <text evidence="3">The sequence shown here is derived from an EMBL/GenBank/DDBJ whole genome shotgun (WGS) entry which is preliminary data.</text>
</comment>
<evidence type="ECO:0000256" key="1">
    <source>
        <dbReference type="ARBA" id="ARBA00006622"/>
    </source>
</evidence>
<dbReference type="Gene3D" id="2.60.120.10">
    <property type="entry name" value="Jelly Rolls"/>
    <property type="match status" value="1"/>
</dbReference>
<keyword evidence="2" id="KW-0408">Iron</keyword>
<accession>A0AA90NYX5</accession>
<keyword evidence="3" id="KW-0223">Dioxygenase</keyword>